<sequence length="86" mass="9878">MQQLRSPILDPFWSSLISCFFTWHGRGCCQVLCKSFYIAVDTIGDFLGYCISTICYLFPVNAIKPGVSFHRFRSLGPKARIFVYLE</sequence>
<protein>
    <submittedName>
        <fullName evidence="1">Os02g0281101 protein</fullName>
    </submittedName>
</protein>
<proteinExistence type="predicted"/>
<evidence type="ECO:0000313" key="1">
    <source>
        <dbReference type="EMBL" id="BAS78126.1"/>
    </source>
</evidence>
<keyword evidence="2" id="KW-1185">Reference proteome</keyword>
<accession>A0A0P0VHM2</accession>
<reference evidence="1 2" key="2">
    <citation type="journal article" date="2013" name="Plant Cell Physiol.">
        <title>Rice Annotation Project Database (RAP-DB): an integrative and interactive database for rice genomics.</title>
        <authorList>
            <person name="Sakai H."/>
            <person name="Lee S.S."/>
            <person name="Tanaka T."/>
            <person name="Numa H."/>
            <person name="Kim J."/>
            <person name="Kawahara Y."/>
            <person name="Wakimoto H."/>
            <person name="Yang C.C."/>
            <person name="Iwamoto M."/>
            <person name="Abe T."/>
            <person name="Yamada Y."/>
            <person name="Muto A."/>
            <person name="Inokuchi H."/>
            <person name="Ikemura T."/>
            <person name="Matsumoto T."/>
            <person name="Sasaki T."/>
            <person name="Itoh T."/>
        </authorList>
    </citation>
    <scope>NUCLEOTIDE SEQUENCE [LARGE SCALE GENOMIC DNA]</scope>
    <source>
        <strain evidence="2">cv. Nipponbare</strain>
    </source>
</reference>
<dbReference type="PaxDb" id="39947-A0A0P0VHM2"/>
<dbReference type="EMBL" id="AP014958">
    <property type="protein sequence ID" value="BAS78126.1"/>
    <property type="molecule type" value="Genomic_DNA"/>
</dbReference>
<name>A0A0P0VHM2_ORYSJ</name>
<reference evidence="1 2" key="3">
    <citation type="journal article" date="2013" name="Rice">
        <title>Improvement of the Oryza sativa Nipponbare reference genome using next generation sequence and optical map data.</title>
        <authorList>
            <person name="Kawahara Y."/>
            <person name="de la Bastide M."/>
            <person name="Hamilton J.P."/>
            <person name="Kanamori H."/>
            <person name="McCombie W.R."/>
            <person name="Ouyang S."/>
            <person name="Schwartz D.C."/>
            <person name="Tanaka T."/>
            <person name="Wu J."/>
            <person name="Zhou S."/>
            <person name="Childs K.L."/>
            <person name="Davidson R.M."/>
            <person name="Lin H."/>
            <person name="Quesada-Ocampo L."/>
            <person name="Vaillancourt B."/>
            <person name="Sakai H."/>
            <person name="Lee S.S."/>
            <person name="Kim J."/>
            <person name="Numa H."/>
            <person name="Itoh T."/>
            <person name="Buell C.R."/>
            <person name="Matsumoto T."/>
        </authorList>
    </citation>
    <scope>NUCLEOTIDE SEQUENCE [LARGE SCALE GENOMIC DNA]</scope>
    <source>
        <strain evidence="2">cv. Nipponbare</strain>
    </source>
</reference>
<dbReference type="Proteomes" id="UP000059680">
    <property type="component" value="Chromosome 2"/>
</dbReference>
<dbReference type="Gramene" id="Os02t0281101-00">
    <property type="protein sequence ID" value="Os02t0281101-00"/>
    <property type="gene ID" value="Os02g0281101"/>
</dbReference>
<reference evidence="2" key="1">
    <citation type="journal article" date="2005" name="Nature">
        <title>The map-based sequence of the rice genome.</title>
        <authorList>
            <consortium name="International rice genome sequencing project (IRGSP)"/>
            <person name="Matsumoto T."/>
            <person name="Wu J."/>
            <person name="Kanamori H."/>
            <person name="Katayose Y."/>
            <person name="Fujisawa M."/>
            <person name="Namiki N."/>
            <person name="Mizuno H."/>
            <person name="Yamamoto K."/>
            <person name="Antonio B.A."/>
            <person name="Baba T."/>
            <person name="Sakata K."/>
            <person name="Nagamura Y."/>
            <person name="Aoki H."/>
            <person name="Arikawa K."/>
            <person name="Arita K."/>
            <person name="Bito T."/>
            <person name="Chiden Y."/>
            <person name="Fujitsuka N."/>
            <person name="Fukunaka R."/>
            <person name="Hamada M."/>
            <person name="Harada C."/>
            <person name="Hayashi A."/>
            <person name="Hijishita S."/>
            <person name="Honda M."/>
            <person name="Hosokawa S."/>
            <person name="Ichikawa Y."/>
            <person name="Idonuma A."/>
            <person name="Iijima M."/>
            <person name="Ikeda M."/>
            <person name="Ikeno M."/>
            <person name="Ito K."/>
            <person name="Ito S."/>
            <person name="Ito T."/>
            <person name="Ito Y."/>
            <person name="Ito Y."/>
            <person name="Iwabuchi A."/>
            <person name="Kamiya K."/>
            <person name="Karasawa W."/>
            <person name="Kurita K."/>
            <person name="Katagiri S."/>
            <person name="Kikuta A."/>
            <person name="Kobayashi H."/>
            <person name="Kobayashi N."/>
            <person name="Machita K."/>
            <person name="Maehara T."/>
            <person name="Masukawa M."/>
            <person name="Mizubayashi T."/>
            <person name="Mukai Y."/>
            <person name="Nagasaki H."/>
            <person name="Nagata Y."/>
            <person name="Naito S."/>
            <person name="Nakashima M."/>
            <person name="Nakama Y."/>
            <person name="Nakamichi Y."/>
            <person name="Nakamura M."/>
            <person name="Meguro A."/>
            <person name="Negishi M."/>
            <person name="Ohta I."/>
            <person name="Ohta T."/>
            <person name="Okamoto M."/>
            <person name="Ono N."/>
            <person name="Saji S."/>
            <person name="Sakaguchi M."/>
            <person name="Sakai K."/>
            <person name="Shibata M."/>
            <person name="Shimokawa T."/>
            <person name="Song J."/>
            <person name="Takazaki Y."/>
            <person name="Terasawa K."/>
            <person name="Tsugane M."/>
            <person name="Tsuji K."/>
            <person name="Ueda S."/>
            <person name="Waki K."/>
            <person name="Yamagata H."/>
            <person name="Yamamoto M."/>
            <person name="Yamamoto S."/>
            <person name="Yamane H."/>
            <person name="Yoshiki S."/>
            <person name="Yoshihara R."/>
            <person name="Yukawa K."/>
            <person name="Zhong H."/>
            <person name="Yano M."/>
            <person name="Yuan Q."/>
            <person name="Ouyang S."/>
            <person name="Liu J."/>
            <person name="Jones K.M."/>
            <person name="Gansberger K."/>
            <person name="Moffat K."/>
            <person name="Hill J."/>
            <person name="Bera J."/>
            <person name="Fadrosh D."/>
            <person name="Jin S."/>
            <person name="Johri S."/>
            <person name="Kim M."/>
            <person name="Overton L."/>
            <person name="Reardon M."/>
            <person name="Tsitrin T."/>
            <person name="Vuong H."/>
            <person name="Weaver B."/>
            <person name="Ciecko A."/>
            <person name="Tallon L."/>
            <person name="Jackson J."/>
            <person name="Pai G."/>
            <person name="Aken S.V."/>
            <person name="Utterback T."/>
            <person name="Reidmuller S."/>
            <person name="Feldblyum T."/>
            <person name="Hsiao J."/>
            <person name="Zismann V."/>
            <person name="Iobst S."/>
            <person name="de Vazeille A.R."/>
            <person name="Buell C.R."/>
            <person name="Ying K."/>
            <person name="Li Y."/>
            <person name="Lu T."/>
            <person name="Huang Y."/>
            <person name="Zhao Q."/>
            <person name="Feng Q."/>
            <person name="Zhang L."/>
            <person name="Zhu J."/>
            <person name="Weng Q."/>
            <person name="Mu J."/>
            <person name="Lu Y."/>
            <person name="Fan D."/>
            <person name="Liu Y."/>
            <person name="Guan J."/>
            <person name="Zhang Y."/>
            <person name="Yu S."/>
            <person name="Liu X."/>
            <person name="Zhang Y."/>
            <person name="Hong G."/>
            <person name="Han B."/>
            <person name="Choisne N."/>
            <person name="Demange N."/>
            <person name="Orjeda G."/>
            <person name="Samain S."/>
            <person name="Cattolico L."/>
            <person name="Pelletier E."/>
            <person name="Couloux A."/>
            <person name="Segurens B."/>
            <person name="Wincker P."/>
            <person name="D'Hont A."/>
            <person name="Scarpelli C."/>
            <person name="Weissenbach J."/>
            <person name="Salanoubat M."/>
            <person name="Quetier F."/>
            <person name="Yu Y."/>
            <person name="Kim H.R."/>
            <person name="Rambo T."/>
            <person name="Currie J."/>
            <person name="Collura K."/>
            <person name="Luo M."/>
            <person name="Yang T."/>
            <person name="Ammiraju J.S.S."/>
            <person name="Engler F."/>
            <person name="Soderlund C."/>
            <person name="Wing R.A."/>
            <person name="Palmer L.E."/>
            <person name="de la Bastide M."/>
            <person name="Spiegel L."/>
            <person name="Nascimento L."/>
            <person name="Zutavern T."/>
            <person name="O'Shaughnessy A."/>
            <person name="Dike S."/>
            <person name="Dedhia N."/>
            <person name="Preston R."/>
            <person name="Balija V."/>
            <person name="McCombie W.R."/>
            <person name="Chow T."/>
            <person name="Chen H."/>
            <person name="Chung M."/>
            <person name="Chen C."/>
            <person name="Shaw J."/>
            <person name="Wu H."/>
            <person name="Hsiao K."/>
            <person name="Chao Y."/>
            <person name="Chu M."/>
            <person name="Cheng C."/>
            <person name="Hour A."/>
            <person name="Lee P."/>
            <person name="Lin S."/>
            <person name="Lin Y."/>
            <person name="Liou J."/>
            <person name="Liu S."/>
            <person name="Hsing Y."/>
            <person name="Raghuvanshi S."/>
            <person name="Mohanty A."/>
            <person name="Bharti A.K."/>
            <person name="Gaur A."/>
            <person name="Gupta V."/>
            <person name="Kumar D."/>
            <person name="Ravi V."/>
            <person name="Vij S."/>
            <person name="Kapur A."/>
            <person name="Khurana P."/>
            <person name="Khurana P."/>
            <person name="Khurana J.P."/>
            <person name="Tyagi A.K."/>
            <person name="Gaikwad K."/>
            <person name="Singh A."/>
            <person name="Dalal V."/>
            <person name="Srivastava S."/>
            <person name="Dixit A."/>
            <person name="Pal A.K."/>
            <person name="Ghazi I.A."/>
            <person name="Yadav M."/>
            <person name="Pandit A."/>
            <person name="Bhargava A."/>
            <person name="Sureshbabu K."/>
            <person name="Batra K."/>
            <person name="Sharma T.R."/>
            <person name="Mohapatra T."/>
            <person name="Singh N.K."/>
            <person name="Messing J."/>
            <person name="Nelson A.B."/>
            <person name="Fuks G."/>
            <person name="Kavchok S."/>
            <person name="Keizer G."/>
            <person name="Linton E."/>
            <person name="Llaca V."/>
            <person name="Song R."/>
            <person name="Tanyolac B."/>
            <person name="Young S."/>
            <person name="Ho-Il K."/>
            <person name="Hahn J.H."/>
            <person name="Sangsakoo G."/>
            <person name="Vanavichit A."/>
            <person name="de Mattos Luiz.A.T."/>
            <person name="Zimmer P.D."/>
            <person name="Malone G."/>
            <person name="Dellagostin O."/>
            <person name="de Oliveira A.C."/>
            <person name="Bevan M."/>
            <person name="Bancroft I."/>
            <person name="Minx P."/>
            <person name="Cordum H."/>
            <person name="Wilson R."/>
            <person name="Cheng Z."/>
            <person name="Jin W."/>
            <person name="Jiang J."/>
            <person name="Leong S.A."/>
            <person name="Iwama H."/>
            <person name="Gojobori T."/>
            <person name="Itoh T."/>
            <person name="Niimura Y."/>
            <person name="Fujii Y."/>
            <person name="Habara T."/>
            <person name="Sakai H."/>
            <person name="Sato Y."/>
            <person name="Wilson G."/>
            <person name="Kumar K."/>
            <person name="McCouch S."/>
            <person name="Juretic N."/>
            <person name="Hoen D."/>
            <person name="Wright S."/>
            <person name="Bruskiewich R."/>
            <person name="Bureau T."/>
            <person name="Miyao A."/>
            <person name="Hirochika H."/>
            <person name="Nishikawa T."/>
            <person name="Kadowaki K."/>
            <person name="Sugiura M."/>
            <person name="Burr B."/>
            <person name="Sasaki T."/>
        </authorList>
    </citation>
    <scope>NUCLEOTIDE SEQUENCE [LARGE SCALE GENOMIC DNA]</scope>
    <source>
        <strain evidence="2">cv. Nipponbare</strain>
    </source>
</reference>
<dbReference type="AlphaFoldDB" id="A0A0P0VHM2"/>
<dbReference type="InParanoid" id="A0A0P0VHM2"/>
<evidence type="ECO:0000313" key="2">
    <source>
        <dbReference type="Proteomes" id="UP000059680"/>
    </source>
</evidence>
<organism evidence="1 2">
    <name type="scientific">Oryza sativa subsp. japonica</name>
    <name type="common">Rice</name>
    <dbReference type="NCBI Taxonomy" id="39947"/>
    <lineage>
        <taxon>Eukaryota</taxon>
        <taxon>Viridiplantae</taxon>
        <taxon>Streptophyta</taxon>
        <taxon>Embryophyta</taxon>
        <taxon>Tracheophyta</taxon>
        <taxon>Spermatophyta</taxon>
        <taxon>Magnoliopsida</taxon>
        <taxon>Liliopsida</taxon>
        <taxon>Poales</taxon>
        <taxon>Poaceae</taxon>
        <taxon>BOP clade</taxon>
        <taxon>Oryzoideae</taxon>
        <taxon>Oryzeae</taxon>
        <taxon>Oryzinae</taxon>
        <taxon>Oryza</taxon>
        <taxon>Oryza sativa</taxon>
    </lineage>
</organism>
<gene>
    <name evidence="1" type="ordered locus">Os02g0281101</name>
    <name evidence="1" type="ORF">OSNPB_020281101</name>
</gene>